<dbReference type="AlphaFoldDB" id="A0A832GPJ8"/>
<proteinExistence type="inferred from homology"/>
<dbReference type="SUPFAM" id="SSF54506">
    <property type="entry name" value="Diaminopimelate epimerase-like"/>
    <property type="match status" value="2"/>
</dbReference>
<dbReference type="Gene3D" id="3.10.310.10">
    <property type="entry name" value="Diaminopimelate Epimerase, Chain A, domain 1"/>
    <property type="match status" value="2"/>
</dbReference>
<organism evidence="10">
    <name type="scientific">Caldimicrobium thiodismutans</name>
    <dbReference type="NCBI Taxonomy" id="1653476"/>
    <lineage>
        <taxon>Bacteria</taxon>
        <taxon>Pseudomonadati</taxon>
        <taxon>Thermodesulfobacteriota</taxon>
        <taxon>Thermodesulfobacteria</taxon>
        <taxon>Thermodesulfobacteriales</taxon>
        <taxon>Thermodesulfobacteriaceae</taxon>
        <taxon>Caldimicrobium</taxon>
    </lineage>
</organism>
<comment type="subunit">
    <text evidence="8">Homodimer.</text>
</comment>
<evidence type="ECO:0000313" key="10">
    <source>
        <dbReference type="EMBL" id="HGV55714.1"/>
    </source>
</evidence>
<comment type="subcellular location">
    <subcellularLocation>
        <location evidence="8">Cytoplasm</location>
    </subcellularLocation>
</comment>
<keyword evidence="5 8" id="KW-0457">Lysine biosynthesis</keyword>
<gene>
    <name evidence="8" type="primary">dapF</name>
    <name evidence="10" type="ORF">ENT73_06525</name>
</gene>
<feature type="binding site" evidence="8">
    <location>
        <position position="77"/>
    </location>
    <ligand>
        <name>substrate</name>
    </ligand>
</feature>
<feature type="binding site" evidence="8">
    <location>
        <begin position="87"/>
        <end position="88"/>
    </location>
    <ligand>
        <name>substrate</name>
    </ligand>
</feature>
<sequence>MDNNLYEKLKDRTFYKVCASGNDFVVLLNYDQAITPDEAKILASKLCRAKFSISADGFILIERPTQERAHVAWRFYNADGSEAEMCGNGARAVARLLSELGLVPNPFYLQTLAGLIYAEIRGNRVKVALTKPKDLKLNITLRTEYDWYLAHFVNTGVPHVVLFWEKIEEAPLEKLGPKIRYHELFSPAGTNVNFIELICEDNQKYLKIRTYERGVEGETLACGTGASASAYVAYKLNLVEPPVRVLTKGGEYLEIDIDKENEQIYLEGEARIIFQGKIYPDALK</sequence>
<feature type="active site" evidence="9">
    <location>
        <position position="86"/>
    </location>
</feature>
<name>A0A832GPJ8_9BACT</name>
<dbReference type="PROSITE" id="PS01326">
    <property type="entry name" value="DAP_EPIMERASE"/>
    <property type="match status" value="1"/>
</dbReference>
<dbReference type="GO" id="GO:0008837">
    <property type="term" value="F:diaminopimelate epimerase activity"/>
    <property type="evidence" value="ECO:0007669"/>
    <property type="project" value="UniProtKB-UniRule"/>
</dbReference>
<dbReference type="NCBIfam" id="TIGR00652">
    <property type="entry name" value="DapF"/>
    <property type="match status" value="1"/>
</dbReference>
<comment type="caution">
    <text evidence="8">Lacks conserved residue(s) required for the propagation of feature annotation.</text>
</comment>
<comment type="pathway">
    <text evidence="1 8">Amino-acid biosynthesis; L-lysine biosynthesis via DAP pathway; DL-2,6-diaminopimelate from LL-2,6-diaminopimelate: step 1/1.</text>
</comment>
<feature type="active site" description="Proton acceptor" evidence="8">
    <location>
        <position position="222"/>
    </location>
</feature>
<evidence type="ECO:0000256" key="2">
    <source>
        <dbReference type="ARBA" id="ARBA00010219"/>
    </source>
</evidence>
<comment type="caution">
    <text evidence="10">The sequence shown here is derived from an EMBL/GenBank/DDBJ whole genome shotgun (WGS) entry which is preliminary data.</text>
</comment>
<dbReference type="UniPathway" id="UPA00034">
    <property type="reaction ID" value="UER00025"/>
</dbReference>
<keyword evidence="8" id="KW-0963">Cytoplasm</keyword>
<dbReference type="GO" id="GO:0005829">
    <property type="term" value="C:cytosol"/>
    <property type="evidence" value="ECO:0007669"/>
    <property type="project" value="TreeGrafter"/>
</dbReference>
<protein>
    <recommendedName>
        <fullName evidence="3 8">Diaminopimelate epimerase</fullName>
        <shortName evidence="8">DAP epimerase</shortName>
        <ecNumber evidence="3 8">5.1.1.7</ecNumber>
    </recommendedName>
    <alternativeName>
        <fullName evidence="8">PLP-independent amino acid racemase</fullName>
    </alternativeName>
</protein>
<dbReference type="InterPro" id="IPR018510">
    <property type="entry name" value="DAP_epimerase_AS"/>
</dbReference>
<evidence type="ECO:0000256" key="9">
    <source>
        <dbReference type="PROSITE-ProRule" id="PRU10125"/>
    </source>
</evidence>
<feature type="binding site" evidence="8">
    <location>
        <position position="22"/>
    </location>
    <ligand>
        <name>substrate</name>
    </ligand>
</feature>
<evidence type="ECO:0000256" key="7">
    <source>
        <dbReference type="ARBA" id="ARBA00051712"/>
    </source>
</evidence>
<dbReference type="GO" id="GO:0009089">
    <property type="term" value="P:lysine biosynthetic process via diaminopimelate"/>
    <property type="evidence" value="ECO:0007669"/>
    <property type="project" value="UniProtKB-UniRule"/>
</dbReference>
<evidence type="ECO:0000256" key="3">
    <source>
        <dbReference type="ARBA" id="ARBA00013080"/>
    </source>
</evidence>
<evidence type="ECO:0000256" key="1">
    <source>
        <dbReference type="ARBA" id="ARBA00005196"/>
    </source>
</evidence>
<keyword evidence="4 8" id="KW-0028">Amino-acid biosynthesis</keyword>
<dbReference type="EC" id="5.1.1.7" evidence="3 8"/>
<dbReference type="Pfam" id="PF01678">
    <property type="entry name" value="DAP_epimerase"/>
    <property type="match status" value="2"/>
</dbReference>
<evidence type="ECO:0000256" key="8">
    <source>
        <dbReference type="HAMAP-Rule" id="MF_00197"/>
    </source>
</evidence>
<dbReference type="PANTHER" id="PTHR31689">
    <property type="entry name" value="DIAMINOPIMELATE EPIMERASE, CHLOROPLASTIC"/>
    <property type="match status" value="1"/>
</dbReference>
<dbReference type="HAMAP" id="MF_00197">
    <property type="entry name" value="DAP_epimerase"/>
    <property type="match status" value="1"/>
</dbReference>
<evidence type="ECO:0000256" key="6">
    <source>
        <dbReference type="ARBA" id="ARBA00023235"/>
    </source>
</evidence>
<feature type="site" description="Could be important to modulate the pK values of the two catalytic cysteine residues" evidence="8">
    <location>
        <position position="159"/>
    </location>
</feature>
<feature type="site" description="Could be important to modulate the pK values of the two catalytic cysteine residues" evidence="8">
    <location>
        <position position="212"/>
    </location>
</feature>
<feature type="active site" description="Proton donor" evidence="8">
    <location>
        <position position="86"/>
    </location>
</feature>
<reference evidence="10" key="1">
    <citation type="journal article" date="2020" name="mSystems">
        <title>Genome- and Community-Level Interaction Insights into Carbon Utilization and Element Cycling Functions of Hydrothermarchaeota in Hydrothermal Sediment.</title>
        <authorList>
            <person name="Zhou Z."/>
            <person name="Liu Y."/>
            <person name="Xu W."/>
            <person name="Pan J."/>
            <person name="Luo Z.H."/>
            <person name="Li M."/>
        </authorList>
    </citation>
    <scope>NUCLEOTIDE SEQUENCE [LARGE SCALE GENOMIC DNA]</scope>
    <source>
        <strain evidence="10">SpSt-605</strain>
    </source>
</reference>
<comment type="function">
    <text evidence="8">Catalyzes the stereoinversion of LL-2,6-diaminopimelate (L,L-DAP) to meso-diaminopimelate (meso-DAP), a precursor of L-lysine and an essential component of the bacterial peptidoglycan.</text>
</comment>
<evidence type="ECO:0000256" key="5">
    <source>
        <dbReference type="ARBA" id="ARBA00023154"/>
    </source>
</evidence>
<feature type="binding site" evidence="8">
    <location>
        <position position="191"/>
    </location>
    <ligand>
        <name>substrate</name>
    </ligand>
</feature>
<comment type="catalytic activity">
    <reaction evidence="7 8">
        <text>(2S,6S)-2,6-diaminopimelate = meso-2,6-diaminopimelate</text>
        <dbReference type="Rhea" id="RHEA:15393"/>
        <dbReference type="ChEBI" id="CHEBI:57609"/>
        <dbReference type="ChEBI" id="CHEBI:57791"/>
        <dbReference type="EC" id="5.1.1.7"/>
    </reaction>
</comment>
<feature type="binding site" evidence="8">
    <location>
        <begin position="212"/>
        <end position="213"/>
    </location>
    <ligand>
        <name>substrate</name>
    </ligand>
</feature>
<dbReference type="EMBL" id="DSZU01000115">
    <property type="protein sequence ID" value="HGV55714.1"/>
    <property type="molecule type" value="Genomic_DNA"/>
</dbReference>
<dbReference type="PANTHER" id="PTHR31689:SF0">
    <property type="entry name" value="DIAMINOPIMELATE EPIMERASE"/>
    <property type="match status" value="1"/>
</dbReference>
<evidence type="ECO:0000256" key="4">
    <source>
        <dbReference type="ARBA" id="ARBA00022605"/>
    </source>
</evidence>
<dbReference type="InterPro" id="IPR001653">
    <property type="entry name" value="DAP_epimerase_DapF"/>
</dbReference>
<keyword evidence="6 8" id="KW-0413">Isomerase</keyword>
<comment type="similarity">
    <text evidence="2 8">Belongs to the diaminopimelate epimerase family.</text>
</comment>
<feature type="binding site" evidence="8">
    <location>
        <begin position="223"/>
        <end position="224"/>
    </location>
    <ligand>
        <name>substrate</name>
    </ligand>
</feature>
<accession>A0A832GPJ8</accession>